<sequence>MTKLLVEVHDASNLMPKDGFASHYVEVEFNEQKQRTQTKHQDLNPYWNEKLVFNLNNSEELERKTIDVVMYKDRKGGHHHKNFLGRVRIYGASVPLSESAVTIQRYLLDKHGIFWNTIKGDIALRMYTLEDSSGFYPSPPP</sequence>
<protein>
    <recommendedName>
        <fullName evidence="1">C2 domain-containing protein</fullName>
    </recommendedName>
</protein>
<reference evidence="2" key="1">
    <citation type="submission" date="2018-02" db="EMBL/GenBank/DDBJ databases">
        <authorList>
            <person name="Cohen D.B."/>
            <person name="Kent A.D."/>
        </authorList>
    </citation>
    <scope>NUCLEOTIDE SEQUENCE</scope>
</reference>
<dbReference type="EMBL" id="OIVN01000524">
    <property type="protein sequence ID" value="SPC81569.1"/>
    <property type="molecule type" value="Genomic_DNA"/>
</dbReference>
<dbReference type="SMART" id="SM00239">
    <property type="entry name" value="C2"/>
    <property type="match status" value="1"/>
</dbReference>
<gene>
    <name evidence="2" type="ORF">FSB_LOCUS9451</name>
</gene>
<dbReference type="PANTHER" id="PTHR31425">
    <property type="entry name" value="PHOSPHORIBOSYLANTHRANILATE TRANSFERASE ISOFORM 1"/>
    <property type="match status" value="1"/>
</dbReference>
<dbReference type="PANTHER" id="PTHR31425:SF22">
    <property type="entry name" value="MULTIPLE C2 DOMAIN AND TRANSMEMBRANE REGION PROTEIN 6"/>
    <property type="match status" value="1"/>
</dbReference>
<accession>A0A2N9F3Z8</accession>
<evidence type="ECO:0000259" key="1">
    <source>
        <dbReference type="PROSITE" id="PS50004"/>
    </source>
</evidence>
<dbReference type="InterPro" id="IPR000008">
    <property type="entry name" value="C2_dom"/>
</dbReference>
<dbReference type="Gene3D" id="2.60.40.150">
    <property type="entry name" value="C2 domain"/>
    <property type="match status" value="1"/>
</dbReference>
<dbReference type="PROSITE" id="PS50004">
    <property type="entry name" value="C2"/>
    <property type="match status" value="1"/>
</dbReference>
<organism evidence="2">
    <name type="scientific">Fagus sylvatica</name>
    <name type="common">Beechnut</name>
    <dbReference type="NCBI Taxonomy" id="28930"/>
    <lineage>
        <taxon>Eukaryota</taxon>
        <taxon>Viridiplantae</taxon>
        <taxon>Streptophyta</taxon>
        <taxon>Embryophyta</taxon>
        <taxon>Tracheophyta</taxon>
        <taxon>Spermatophyta</taxon>
        <taxon>Magnoliopsida</taxon>
        <taxon>eudicotyledons</taxon>
        <taxon>Gunneridae</taxon>
        <taxon>Pentapetalae</taxon>
        <taxon>rosids</taxon>
        <taxon>fabids</taxon>
        <taxon>Fagales</taxon>
        <taxon>Fagaceae</taxon>
        <taxon>Fagus</taxon>
    </lineage>
</organism>
<name>A0A2N9F3Z8_FAGSY</name>
<proteinExistence type="predicted"/>
<dbReference type="InterPro" id="IPR047259">
    <property type="entry name" value="QUIRKY-like"/>
</dbReference>
<feature type="domain" description="C2" evidence="1">
    <location>
        <begin position="1"/>
        <end position="106"/>
    </location>
</feature>
<evidence type="ECO:0000313" key="2">
    <source>
        <dbReference type="EMBL" id="SPC81569.1"/>
    </source>
</evidence>
<dbReference type="Pfam" id="PF00168">
    <property type="entry name" value="C2"/>
    <property type="match status" value="1"/>
</dbReference>
<dbReference type="SUPFAM" id="SSF49562">
    <property type="entry name" value="C2 domain (Calcium/lipid-binding domain, CaLB)"/>
    <property type="match status" value="1"/>
</dbReference>
<dbReference type="AlphaFoldDB" id="A0A2N9F3Z8"/>
<dbReference type="InterPro" id="IPR035892">
    <property type="entry name" value="C2_domain_sf"/>
</dbReference>